<dbReference type="SMART" id="SM00430">
    <property type="entry name" value="HOLI"/>
    <property type="match status" value="1"/>
</dbReference>
<dbReference type="PROSITE" id="PS51030">
    <property type="entry name" value="NUCLEAR_REC_DBD_2"/>
    <property type="match status" value="1"/>
</dbReference>
<organism evidence="13 14">
    <name type="scientific">Folsomia candida</name>
    <name type="common">Springtail</name>
    <dbReference type="NCBI Taxonomy" id="158441"/>
    <lineage>
        <taxon>Eukaryota</taxon>
        <taxon>Metazoa</taxon>
        <taxon>Ecdysozoa</taxon>
        <taxon>Arthropoda</taxon>
        <taxon>Hexapoda</taxon>
        <taxon>Collembola</taxon>
        <taxon>Entomobryomorpha</taxon>
        <taxon>Isotomoidea</taxon>
        <taxon>Isotomidae</taxon>
        <taxon>Proisotominae</taxon>
        <taxon>Folsomia</taxon>
    </lineage>
</organism>
<feature type="region of interest" description="Disordered" evidence="10">
    <location>
        <begin position="1"/>
        <end position="38"/>
    </location>
</feature>
<dbReference type="InterPro" id="IPR050234">
    <property type="entry name" value="Nuclear_hormone_rcpt_NR1"/>
</dbReference>
<evidence type="ECO:0000313" key="13">
    <source>
        <dbReference type="EMBL" id="OXA44757.1"/>
    </source>
</evidence>
<dbReference type="Gene3D" id="3.30.50.10">
    <property type="entry name" value="Erythroid Transcription Factor GATA-1, subunit A"/>
    <property type="match status" value="1"/>
</dbReference>
<evidence type="ECO:0000256" key="5">
    <source>
        <dbReference type="ARBA" id="ARBA00023015"/>
    </source>
</evidence>
<dbReference type="InterPro" id="IPR001628">
    <property type="entry name" value="Znf_hrmn_rcpt"/>
</dbReference>
<evidence type="ECO:0000256" key="4">
    <source>
        <dbReference type="ARBA" id="ARBA00022833"/>
    </source>
</evidence>
<proteinExistence type="predicted"/>
<dbReference type="InterPro" id="IPR035500">
    <property type="entry name" value="NHR-like_dom_sf"/>
</dbReference>
<evidence type="ECO:0000256" key="9">
    <source>
        <dbReference type="ARBA" id="ARBA00023242"/>
    </source>
</evidence>
<evidence type="ECO:0000259" key="12">
    <source>
        <dbReference type="PROSITE" id="PS51843"/>
    </source>
</evidence>
<dbReference type="InterPro" id="IPR013088">
    <property type="entry name" value="Znf_NHR/GATA"/>
</dbReference>
<comment type="subcellular location">
    <subcellularLocation>
        <location evidence="1">Nucleus</location>
    </subcellularLocation>
</comment>
<evidence type="ECO:0000256" key="8">
    <source>
        <dbReference type="ARBA" id="ARBA00023170"/>
    </source>
</evidence>
<keyword evidence="14" id="KW-1185">Reference proteome</keyword>
<comment type="caution">
    <text evidence="13">The sequence shown here is derived from an EMBL/GenBank/DDBJ whole genome shotgun (WGS) entry which is preliminary data.</text>
</comment>
<keyword evidence="3" id="KW-0863">Zinc-finger</keyword>
<keyword evidence="4" id="KW-0862">Zinc</keyword>
<dbReference type="InterPro" id="IPR000536">
    <property type="entry name" value="Nucl_hrmn_rcpt_lig-bd"/>
</dbReference>
<keyword evidence="9" id="KW-0539">Nucleus</keyword>
<evidence type="ECO:0000313" key="14">
    <source>
        <dbReference type="Proteomes" id="UP000198287"/>
    </source>
</evidence>
<dbReference type="SUPFAM" id="SSF48508">
    <property type="entry name" value="Nuclear receptor ligand-binding domain"/>
    <property type="match status" value="1"/>
</dbReference>
<dbReference type="PANTHER" id="PTHR24082">
    <property type="entry name" value="NUCLEAR HORMONE RECEPTOR"/>
    <property type="match status" value="1"/>
</dbReference>
<keyword evidence="5" id="KW-0805">Transcription regulation</keyword>
<feature type="domain" description="NR LBD" evidence="12">
    <location>
        <begin position="163"/>
        <end position="402"/>
    </location>
</feature>
<dbReference type="Pfam" id="PF00105">
    <property type="entry name" value="zf-C4"/>
    <property type="match status" value="1"/>
</dbReference>
<dbReference type="GO" id="GO:0000122">
    <property type="term" value="P:negative regulation of transcription by RNA polymerase II"/>
    <property type="evidence" value="ECO:0007669"/>
    <property type="project" value="TreeGrafter"/>
</dbReference>
<dbReference type="InterPro" id="IPR001723">
    <property type="entry name" value="Nuclear_hrmn_rcpt"/>
</dbReference>
<dbReference type="PROSITE" id="PS51843">
    <property type="entry name" value="NR_LBD"/>
    <property type="match status" value="1"/>
</dbReference>
<keyword evidence="8 13" id="KW-0675">Receptor</keyword>
<feature type="domain" description="Nuclear receptor" evidence="11">
    <location>
        <begin position="44"/>
        <end position="128"/>
    </location>
</feature>
<keyword evidence="2" id="KW-0479">Metal-binding</keyword>
<dbReference type="PANTHER" id="PTHR24082:SF482">
    <property type="entry name" value="NUCLEAR RECEPTOR"/>
    <property type="match status" value="1"/>
</dbReference>
<protein>
    <submittedName>
        <fullName evidence="13">Thyroid hormone receptor alpha</fullName>
    </submittedName>
</protein>
<accession>A0A226DJ94</accession>
<evidence type="ECO:0000256" key="3">
    <source>
        <dbReference type="ARBA" id="ARBA00022771"/>
    </source>
</evidence>
<dbReference type="SMART" id="SM00399">
    <property type="entry name" value="ZnF_C4"/>
    <property type="match status" value="1"/>
</dbReference>
<dbReference type="GO" id="GO:0045944">
    <property type="term" value="P:positive regulation of transcription by RNA polymerase II"/>
    <property type="evidence" value="ECO:0007669"/>
    <property type="project" value="TreeGrafter"/>
</dbReference>
<dbReference type="Pfam" id="PF00104">
    <property type="entry name" value="Hormone_recep"/>
    <property type="match status" value="1"/>
</dbReference>
<evidence type="ECO:0000256" key="7">
    <source>
        <dbReference type="ARBA" id="ARBA00023163"/>
    </source>
</evidence>
<keyword evidence="6" id="KW-0238">DNA-binding</keyword>
<evidence type="ECO:0000256" key="1">
    <source>
        <dbReference type="ARBA" id="ARBA00004123"/>
    </source>
</evidence>
<dbReference type="GO" id="GO:0008270">
    <property type="term" value="F:zinc ion binding"/>
    <property type="evidence" value="ECO:0007669"/>
    <property type="project" value="UniProtKB-KW"/>
</dbReference>
<feature type="compositionally biased region" description="Basic and acidic residues" evidence="10">
    <location>
        <begin position="16"/>
        <end position="25"/>
    </location>
</feature>
<dbReference type="PRINTS" id="PR00047">
    <property type="entry name" value="STROIDFINGER"/>
</dbReference>
<dbReference type="OMA" id="VGNSWHY"/>
<dbReference type="SUPFAM" id="SSF57716">
    <property type="entry name" value="Glucocorticoid receptor-like (DNA-binding domain)"/>
    <property type="match status" value="1"/>
</dbReference>
<dbReference type="OrthoDB" id="6159439at2759"/>
<keyword evidence="7" id="KW-0804">Transcription</keyword>
<dbReference type="PRINTS" id="PR00398">
    <property type="entry name" value="STRDHORMONER"/>
</dbReference>
<dbReference type="GO" id="GO:0004879">
    <property type="term" value="F:nuclear receptor activity"/>
    <property type="evidence" value="ECO:0007669"/>
    <property type="project" value="TreeGrafter"/>
</dbReference>
<evidence type="ECO:0000259" key="11">
    <source>
        <dbReference type="PROSITE" id="PS51030"/>
    </source>
</evidence>
<dbReference type="GO" id="GO:0000978">
    <property type="term" value="F:RNA polymerase II cis-regulatory region sequence-specific DNA binding"/>
    <property type="evidence" value="ECO:0007669"/>
    <property type="project" value="TreeGrafter"/>
</dbReference>
<dbReference type="GO" id="GO:0005634">
    <property type="term" value="C:nucleus"/>
    <property type="evidence" value="ECO:0007669"/>
    <property type="project" value="UniProtKB-SubCell"/>
</dbReference>
<dbReference type="STRING" id="158441.A0A226DJ94"/>
<sequence length="515" mass="58828">MEGTTTERKRKSSHKLTPENKKEKCVSNAKKTKRLSKQASEEEKNPCHVCGEKARSYNFGGMSCNCCKSFFRHFVLKNLKDAKSEQDFKKNCKFKGDCLIDQKTRKKCKACRFLKCCKIGMDFKWVLADYKKTQDLKLQKSKTDQVEIHPIIDKPNDAKLSGEDATRIEHISKFYKSACEQIPYMFPSREKNEVVSPTKSKILLIGFISTSIRRFVYFAKMIPEFAKLSVHDQTNLLRRSGMHMSILRGSITFDFEKRTISSKDGENYPDIPVAELQDLCPQDLSEMHTKLNRRIRDIAPDETSIMLMIPVVLFSDCGGTDSCTEFDDRTAINEAQEMYSGLLEKYVKFVQGEKGRLTFPKLLSQLVELTQICQLHQGLPLNLTEHQVDKMHRHLLELQKKSNISPPLVNKTPAGEQNQFRDLKKYCRSQGTCKESPTSAITVNAPARNSEAFQLLIRTFVNTTGEWGIKPAYFGHGPQIGIKQAFMRRIPELLACPWDCLVHEAGESSGPRDVR</sequence>
<dbReference type="Proteomes" id="UP000198287">
    <property type="component" value="Unassembled WGS sequence"/>
</dbReference>
<dbReference type="GO" id="GO:0030154">
    <property type="term" value="P:cell differentiation"/>
    <property type="evidence" value="ECO:0007669"/>
    <property type="project" value="TreeGrafter"/>
</dbReference>
<reference evidence="13 14" key="1">
    <citation type="submission" date="2015-12" db="EMBL/GenBank/DDBJ databases">
        <title>The genome of Folsomia candida.</title>
        <authorList>
            <person name="Faddeeva A."/>
            <person name="Derks M.F."/>
            <person name="Anvar Y."/>
            <person name="Smit S."/>
            <person name="Van Straalen N."/>
            <person name="Roelofs D."/>
        </authorList>
    </citation>
    <scope>NUCLEOTIDE SEQUENCE [LARGE SCALE GENOMIC DNA]</scope>
    <source>
        <strain evidence="13 14">VU population</strain>
        <tissue evidence="13">Whole body</tissue>
    </source>
</reference>
<dbReference type="AlphaFoldDB" id="A0A226DJ94"/>
<dbReference type="Gene3D" id="1.10.565.10">
    <property type="entry name" value="Retinoid X Receptor"/>
    <property type="match status" value="1"/>
</dbReference>
<name>A0A226DJ94_FOLCA</name>
<evidence type="ECO:0000256" key="6">
    <source>
        <dbReference type="ARBA" id="ARBA00023125"/>
    </source>
</evidence>
<evidence type="ECO:0000256" key="2">
    <source>
        <dbReference type="ARBA" id="ARBA00022723"/>
    </source>
</evidence>
<dbReference type="EMBL" id="LNIX01000019">
    <property type="protein sequence ID" value="OXA44757.1"/>
    <property type="molecule type" value="Genomic_DNA"/>
</dbReference>
<gene>
    <name evidence="13" type="ORF">Fcan01_20720</name>
</gene>
<evidence type="ECO:0000256" key="10">
    <source>
        <dbReference type="SAM" id="MobiDB-lite"/>
    </source>
</evidence>